<evidence type="ECO:0000259" key="5">
    <source>
        <dbReference type="Pfam" id="PF20148"/>
    </source>
</evidence>
<evidence type="ECO:0000256" key="1">
    <source>
        <dbReference type="ARBA" id="ARBA00022737"/>
    </source>
</evidence>
<feature type="domain" description="DUF6531" evidence="5">
    <location>
        <begin position="361"/>
        <end position="432"/>
    </location>
</feature>
<proteinExistence type="predicted"/>
<dbReference type="InterPro" id="IPR031325">
    <property type="entry name" value="RHS_repeat"/>
</dbReference>
<evidence type="ECO:0008006" key="10">
    <source>
        <dbReference type="Google" id="ProtNLM"/>
    </source>
</evidence>
<dbReference type="Pfam" id="PF05593">
    <property type="entry name" value="RHS_repeat"/>
    <property type="match status" value="6"/>
</dbReference>
<gene>
    <name evidence="8" type="ORF">CA983_12875</name>
</gene>
<sequence>MAGHRPADWHVLDLDKDPTPGDPQRVRTLAKQLHDFADDVSEALRLVKGMAGEGTLLEWAGKSADVFKEDFADVPKNLKKLKKSYEMCGDALADFWPKLERAQSLADKALVKGREARDNLSSAQSRLTSADSWVTRAGKEADKYKDDPTGRKSDADKPDEAKVRAATRDVQHAKSAQTKAQSDVSDAQDALAAAKKMAEDARKMREEAAREAKSKIDEASDAGIQNRSWWEEVGDWFTDNWDSIVAVCKVVVTVLGIVAMIIGGPILGAIVLIAAAVVLADTLYKYSKGQASLWDVGFAALDCIPGMKGLTTLGGLAKGMKTLGKGGLKAMAKGLGKNGLRREADDAVAKAKPGKGRCLNGDPIDMVSGEMYMTEIDVDLPGLLPLVLRRTHLSTYRAGRFFGSSWASTLDERLELDDQGAAYAAEDGMILLYPVPEAGASVMPWEGPRWPMLWDGGPGAPVSITDPLTGVTRHFAAPQWPAPIDKAFSLLLVALTDRNGYRIDIDRSADGTPVAVRDSGGRHIHVDTENGRVTALRLRDPEAGPQGTLLRRFDYGPDGDLTEIRDSSGLPLKLTYDDRSRITSWTDRNGYWYRFTYDDQDRCVGGEGTDGLLRCTVAYDTDGRETRYTDALGHTTSYRWNDLYQLVAETDPLGHTIHYEWDRYDRLLARTDARGRTTRYAYDELGAPTAVIRPDGHREAAANNAWGQPVEVVQADGHVWRLEYDDRGNLVAETDPTGARIGYRYRHDGALLTVTDAAGGTAFLETDAAGLPAMSTDAEGGTTRFVRDAFGRVVEETGPDGAVTRLAWTPEGRQLRLDLPDGTTERRAYDGEGNLIEHVDPSGRVTRFEYGAFGLLRARTDPDGSRVEFCHDGQLRVTSVTNQQRAVWQYFYDESGRLVREQDFGGRVQSYRFDAAGRLVGQTNGAGQSIDYVRDDLGKVTEQRTPEGVTRYEYDAVGHVRRVLGPETELSYERDARGRILAETCNGATVRSAYDVLGRRVKRVTPSNAESVWEYDGRDRPVLLRTADRTVTFAYDQAGREIERRAGGIALSQTWDAVGRLSSQTLTAADPSVGPAPSGTSHRLQHRAYRYRPDGTVAAISDLLRGDRFVDTDGQGRVSGVRAANWSERYAYDMAGNIVEGEWQTAQPPHPAPSAEHRPVRRSGDISYEYDDQGRVVVRRKKRLSRKPDIWRYSWDSQDRLVAVTTPDGTSWTYAYDPFGRRVAKRRLGPDGRSVVEETTFVWDGFVLAEQITRAVGAEPRCTVWDWERDRFSPVTQIERVPASDMPQEWVDDRFYSIVTDLVGTPTEMVAEPGEVAWQARTTVWGAPLDVPGPDGAYCPLRFPGQYHDPETALHYNYQRHYDPETGRYASLDPLGLSPGPNPRTYVANPFTAVDPFGLAPSCEDAALKAAERRADMEQQRPGASKKTRPTSAAGLSVPGHNTPFDGASLKGGGSHNLHPDVQAAYDRVPDHIKEQVGGAHSKCGEAEALSDAMRAGVDPRGGVMAAVEVRAPGNPAHGKPKPACPSCRDVLEQLGVRTVL</sequence>
<feature type="domain" description="RHS protein conserved region" evidence="4">
    <location>
        <begin position="1298"/>
        <end position="1327"/>
    </location>
</feature>
<evidence type="ECO:0000313" key="9">
    <source>
        <dbReference type="Proteomes" id="UP000195105"/>
    </source>
</evidence>
<dbReference type="Proteomes" id="UP000195105">
    <property type="component" value="Unassembled WGS sequence"/>
</dbReference>
<dbReference type="InterPro" id="IPR001826">
    <property type="entry name" value="RHS"/>
</dbReference>
<dbReference type="Pfam" id="PF03527">
    <property type="entry name" value="RHS"/>
    <property type="match status" value="1"/>
</dbReference>
<feature type="compositionally biased region" description="Basic and acidic residues" evidence="2">
    <location>
        <begin position="139"/>
        <end position="172"/>
    </location>
</feature>
<comment type="caution">
    <text evidence="8">The sequence shown here is derived from an EMBL/GenBank/DDBJ whole genome shotgun (WGS) entry which is preliminary data.</text>
</comment>
<dbReference type="PANTHER" id="PTHR32305:SF15">
    <property type="entry name" value="PROTEIN RHSA-RELATED"/>
    <property type="match status" value="1"/>
</dbReference>
<feature type="region of interest" description="Disordered" evidence="2">
    <location>
        <begin position="1414"/>
        <end position="1441"/>
    </location>
</feature>
<accession>A0A243S5N2</accession>
<reference evidence="8 9" key="1">
    <citation type="submission" date="2017-05" db="EMBL/GenBank/DDBJ databases">
        <title>Biotechnological potential of actinobacteria isolated from South African environments.</title>
        <authorList>
            <person name="Le Roes-Hill M."/>
            <person name="Prins A."/>
            <person name="Durrell K.A."/>
        </authorList>
    </citation>
    <scope>NUCLEOTIDE SEQUENCE [LARGE SCALE GENOMIC DNA]</scope>
    <source>
        <strain evidence="8 9">HMC13</strain>
    </source>
</reference>
<keyword evidence="9" id="KW-1185">Reference proteome</keyword>
<name>A0A243S5N2_9ACTN</name>
<organism evidence="8 9">
    <name type="scientific">Streptomyces swartbergensis</name>
    <dbReference type="NCBI Taxonomy" id="487165"/>
    <lineage>
        <taxon>Bacteria</taxon>
        <taxon>Bacillati</taxon>
        <taxon>Actinomycetota</taxon>
        <taxon>Actinomycetes</taxon>
        <taxon>Kitasatosporales</taxon>
        <taxon>Streptomycetaceae</taxon>
        <taxon>Streptomyces</taxon>
    </lineage>
</organism>
<dbReference type="Gene3D" id="2.180.10.10">
    <property type="entry name" value="RHS repeat-associated core"/>
    <property type="match status" value="3"/>
</dbReference>
<dbReference type="Pfam" id="PF20148">
    <property type="entry name" value="DUF6531"/>
    <property type="match status" value="1"/>
</dbReference>
<feature type="region of interest" description="Disordered" evidence="2">
    <location>
        <begin position="1"/>
        <end position="23"/>
    </location>
</feature>
<dbReference type="Pfam" id="PF21725">
    <property type="entry name" value="T7SS_signal"/>
    <property type="match status" value="1"/>
</dbReference>
<feature type="compositionally biased region" description="Basic and acidic residues" evidence="2">
    <location>
        <begin position="1"/>
        <end position="19"/>
    </location>
</feature>
<evidence type="ECO:0000256" key="3">
    <source>
        <dbReference type="SAM" id="Phobius"/>
    </source>
</evidence>
<keyword evidence="3" id="KW-0472">Membrane</keyword>
<evidence type="ECO:0000259" key="4">
    <source>
        <dbReference type="Pfam" id="PF03527"/>
    </source>
</evidence>
<evidence type="ECO:0000313" key="8">
    <source>
        <dbReference type="EMBL" id="OUD02839.1"/>
    </source>
</evidence>
<dbReference type="InterPro" id="IPR006530">
    <property type="entry name" value="YD"/>
</dbReference>
<dbReference type="EMBL" id="NGFN01000061">
    <property type="protein sequence ID" value="OUD02839.1"/>
    <property type="molecule type" value="Genomic_DNA"/>
</dbReference>
<dbReference type="Pfam" id="PF14431">
    <property type="entry name" value="YwqJ-deaminase"/>
    <property type="match status" value="1"/>
</dbReference>
<dbReference type="InterPro" id="IPR050708">
    <property type="entry name" value="T6SS_VgrG/RHS"/>
</dbReference>
<dbReference type="SUPFAM" id="SSF50969">
    <property type="entry name" value="YVTN repeat-like/Quinoprotein amine dehydrogenase"/>
    <property type="match status" value="1"/>
</dbReference>
<keyword evidence="3" id="KW-0812">Transmembrane</keyword>
<feature type="compositionally biased region" description="Low complexity" evidence="2">
    <location>
        <begin position="179"/>
        <end position="188"/>
    </location>
</feature>
<keyword evidence="1" id="KW-0677">Repeat</keyword>
<feature type="domain" description="Teneurin-like YD-shell" evidence="7">
    <location>
        <begin position="868"/>
        <end position="1003"/>
    </location>
</feature>
<dbReference type="PANTHER" id="PTHR32305">
    <property type="match status" value="1"/>
</dbReference>
<keyword evidence="3" id="KW-1133">Transmembrane helix</keyword>
<dbReference type="Pfam" id="PF25023">
    <property type="entry name" value="TEN_YD-shell"/>
    <property type="match status" value="1"/>
</dbReference>
<dbReference type="InterPro" id="IPR011044">
    <property type="entry name" value="Quino_amine_DH_bsu"/>
</dbReference>
<dbReference type="InterPro" id="IPR049082">
    <property type="entry name" value="T7SS_signal"/>
</dbReference>
<dbReference type="NCBIfam" id="TIGR01643">
    <property type="entry name" value="YD_repeat_2x"/>
    <property type="match status" value="11"/>
</dbReference>
<evidence type="ECO:0000256" key="2">
    <source>
        <dbReference type="SAM" id="MobiDB-lite"/>
    </source>
</evidence>
<feature type="region of interest" description="Disordered" evidence="2">
    <location>
        <begin position="139"/>
        <end position="188"/>
    </location>
</feature>
<dbReference type="NCBIfam" id="TIGR03696">
    <property type="entry name" value="Rhs_assc_core"/>
    <property type="match status" value="1"/>
</dbReference>
<feature type="domain" description="Putative T7SS secretion signal" evidence="6">
    <location>
        <begin position="21"/>
        <end position="221"/>
    </location>
</feature>
<dbReference type="InterPro" id="IPR056823">
    <property type="entry name" value="TEN-like_YD-shell"/>
</dbReference>
<dbReference type="InterPro" id="IPR045351">
    <property type="entry name" value="DUF6531"/>
</dbReference>
<dbReference type="Gene3D" id="1.10.287.1060">
    <property type="entry name" value="ESAT-6-like"/>
    <property type="match status" value="1"/>
</dbReference>
<evidence type="ECO:0000259" key="7">
    <source>
        <dbReference type="Pfam" id="PF25023"/>
    </source>
</evidence>
<dbReference type="InterPro" id="IPR022385">
    <property type="entry name" value="Rhs_assc_core"/>
</dbReference>
<feature type="transmembrane region" description="Helical" evidence="3">
    <location>
        <begin position="250"/>
        <end position="280"/>
    </location>
</feature>
<protein>
    <recommendedName>
        <fullName evidence="10">Rhs protein</fullName>
    </recommendedName>
</protein>
<evidence type="ECO:0000259" key="6">
    <source>
        <dbReference type="Pfam" id="PF21725"/>
    </source>
</evidence>
<dbReference type="InterPro" id="IPR025968">
    <property type="entry name" value="YwqJ_deaminase"/>
</dbReference>